<keyword evidence="4" id="KW-1185">Reference proteome</keyword>
<evidence type="ECO:0000313" key="3">
    <source>
        <dbReference type="EMBL" id="GAB35964.1"/>
    </source>
</evidence>
<name>H5TR56_GORO1</name>
<protein>
    <submittedName>
        <fullName evidence="3">Acetyltransferase</fullName>
    </submittedName>
</protein>
<dbReference type="Proteomes" id="UP000005038">
    <property type="component" value="Unassembled WGS sequence"/>
</dbReference>
<feature type="transmembrane region" description="Helical" evidence="1">
    <location>
        <begin position="300"/>
        <end position="320"/>
    </location>
</feature>
<keyword evidence="1" id="KW-1133">Transmembrane helix</keyword>
<dbReference type="STRING" id="1108044.GOOTI_190_00060"/>
<dbReference type="GO" id="GO:0000271">
    <property type="term" value="P:polysaccharide biosynthetic process"/>
    <property type="evidence" value="ECO:0007669"/>
    <property type="project" value="TreeGrafter"/>
</dbReference>
<accession>H5TR56</accession>
<reference evidence="3" key="1">
    <citation type="submission" date="2012-02" db="EMBL/GenBank/DDBJ databases">
        <title>Whole genome shotgun sequence of Gordonia otitidis NBRC 100426.</title>
        <authorList>
            <person name="Yoshida I."/>
            <person name="Hosoyama A."/>
            <person name="Tsuchikane K."/>
            <person name="Katsumata H."/>
            <person name="Yamazaki S."/>
            <person name="Fujita N."/>
        </authorList>
    </citation>
    <scope>NUCLEOTIDE SEQUENCE [LARGE SCALE GENOMIC DNA]</scope>
    <source>
        <strain evidence="3">NBRC 100426</strain>
    </source>
</reference>
<keyword evidence="1" id="KW-0472">Membrane</keyword>
<evidence type="ECO:0000256" key="1">
    <source>
        <dbReference type="SAM" id="Phobius"/>
    </source>
</evidence>
<dbReference type="GO" id="GO:0016747">
    <property type="term" value="F:acyltransferase activity, transferring groups other than amino-acyl groups"/>
    <property type="evidence" value="ECO:0007669"/>
    <property type="project" value="InterPro"/>
</dbReference>
<dbReference type="AlphaFoldDB" id="H5TR56"/>
<feature type="transmembrane region" description="Helical" evidence="1">
    <location>
        <begin position="123"/>
        <end position="141"/>
    </location>
</feature>
<dbReference type="Pfam" id="PF01757">
    <property type="entry name" value="Acyl_transf_3"/>
    <property type="match status" value="1"/>
</dbReference>
<dbReference type="InterPro" id="IPR050879">
    <property type="entry name" value="Acyltransferase_3"/>
</dbReference>
<organism evidence="3 4">
    <name type="scientific">Gordonia otitidis (strain DSM 44809 / CCUG 52243 / JCM 12355 / NBRC 100426 / IFM 10032)</name>
    <dbReference type="NCBI Taxonomy" id="1108044"/>
    <lineage>
        <taxon>Bacteria</taxon>
        <taxon>Bacillati</taxon>
        <taxon>Actinomycetota</taxon>
        <taxon>Actinomycetes</taxon>
        <taxon>Mycobacteriales</taxon>
        <taxon>Gordoniaceae</taxon>
        <taxon>Gordonia</taxon>
    </lineage>
</organism>
<feature type="transmembrane region" description="Helical" evidence="1">
    <location>
        <begin position="240"/>
        <end position="263"/>
    </location>
</feature>
<proteinExistence type="predicted"/>
<feature type="transmembrane region" description="Helical" evidence="1">
    <location>
        <begin position="275"/>
        <end position="294"/>
    </location>
</feature>
<feature type="transmembrane region" description="Helical" evidence="1">
    <location>
        <begin position="211"/>
        <end position="228"/>
    </location>
</feature>
<feature type="transmembrane region" description="Helical" evidence="1">
    <location>
        <begin position="327"/>
        <end position="346"/>
    </location>
</feature>
<dbReference type="GO" id="GO:0016020">
    <property type="term" value="C:membrane"/>
    <property type="evidence" value="ECO:0007669"/>
    <property type="project" value="TreeGrafter"/>
</dbReference>
<evidence type="ECO:0000259" key="2">
    <source>
        <dbReference type="Pfam" id="PF01757"/>
    </source>
</evidence>
<feature type="transmembrane region" description="Helical" evidence="1">
    <location>
        <begin position="46"/>
        <end position="65"/>
    </location>
</feature>
<comment type="caution">
    <text evidence="3">The sequence shown here is derived from an EMBL/GenBank/DDBJ whole genome shotgun (WGS) entry which is preliminary data.</text>
</comment>
<dbReference type="PANTHER" id="PTHR23028">
    <property type="entry name" value="ACETYLTRANSFERASE"/>
    <property type="match status" value="1"/>
</dbReference>
<keyword evidence="1" id="KW-0812">Transmembrane</keyword>
<feature type="domain" description="Acyltransferase 3" evidence="2">
    <location>
        <begin position="41"/>
        <end position="381"/>
    </location>
</feature>
<sequence>MTQHTTTDATAFARHRSPRSAIPFVARFDPVAPAHRRRFPLDPVRAIAAMVVIVTHVHSNQLLTITHPSDGEVRLNHTLEVFADASVTVFFVLSAFVLYLPAARAAMAGRNSTTWKDMLLRRIVRLLPLYFIVVLVVWSATNTRLPGTWQDLLLHMSMLHVYSDRYIFWTDGPAWSLAVEFHFYVLMAIVTPLATAWAIQSHSPRIRIARMSAFPAVLAVAGVVYLMWAVRTYSHDRWSVWFGPLGMMSIFAMGMALAVAVAGGVELRSAWVRRSLALGALGVFVLVATLRDPLNTSDQLWRLALGVASAALISSIVMTTGQVPRWLTWRPLVALGVFSYGMYLLHEPLMRFARWVGVLLPGDLGIGGFIGSAAVVLTLTIFAARFSFNYVESNAMRILSTFETGGRFREYYSRTLDTAELPDNRKLSTATSASAGSHD</sequence>
<dbReference type="RefSeq" id="WP_007240165.1">
    <property type="nucleotide sequence ID" value="NZ_BAFB01000190.1"/>
</dbReference>
<dbReference type="InterPro" id="IPR002656">
    <property type="entry name" value="Acyl_transf_3_dom"/>
</dbReference>
<dbReference type="PANTHER" id="PTHR23028:SF53">
    <property type="entry name" value="ACYL_TRANSF_3 DOMAIN-CONTAINING PROTEIN"/>
    <property type="match status" value="1"/>
</dbReference>
<dbReference type="OrthoDB" id="5242306at2"/>
<feature type="transmembrane region" description="Helical" evidence="1">
    <location>
        <begin position="181"/>
        <end position="199"/>
    </location>
</feature>
<feature type="transmembrane region" description="Helical" evidence="1">
    <location>
        <begin position="366"/>
        <end position="388"/>
    </location>
</feature>
<dbReference type="EMBL" id="BAFB01000190">
    <property type="protein sequence ID" value="GAB35964.1"/>
    <property type="molecule type" value="Genomic_DNA"/>
</dbReference>
<gene>
    <name evidence="3" type="ORF">GOOTI_190_00060</name>
</gene>
<evidence type="ECO:0000313" key="4">
    <source>
        <dbReference type="Proteomes" id="UP000005038"/>
    </source>
</evidence>
<feature type="transmembrane region" description="Helical" evidence="1">
    <location>
        <begin position="85"/>
        <end position="102"/>
    </location>
</feature>